<dbReference type="Gene3D" id="3.40.50.720">
    <property type="entry name" value="NAD(P)-binding Rossmann-like Domain"/>
    <property type="match status" value="1"/>
</dbReference>
<dbReference type="Proteomes" id="UP000256913">
    <property type="component" value="Unassembled WGS sequence"/>
</dbReference>
<keyword evidence="3" id="KW-1185">Reference proteome</keyword>
<evidence type="ECO:0000313" key="3">
    <source>
        <dbReference type="Proteomes" id="UP000256913"/>
    </source>
</evidence>
<dbReference type="EMBL" id="QUMQ01000001">
    <property type="protein sequence ID" value="REG00207.1"/>
    <property type="molecule type" value="Genomic_DNA"/>
</dbReference>
<gene>
    <name evidence="2" type="ORF">DFJ67_6258</name>
</gene>
<dbReference type="InterPro" id="IPR051783">
    <property type="entry name" value="NAD(P)-dependent_oxidoreduct"/>
</dbReference>
<dbReference type="Pfam" id="PF01370">
    <property type="entry name" value="Epimerase"/>
    <property type="match status" value="1"/>
</dbReference>
<evidence type="ECO:0000313" key="2">
    <source>
        <dbReference type="EMBL" id="REG00207.1"/>
    </source>
</evidence>
<dbReference type="SUPFAM" id="SSF51735">
    <property type="entry name" value="NAD(P)-binding Rossmann-fold domains"/>
    <property type="match status" value="1"/>
</dbReference>
<dbReference type="OrthoDB" id="5723970at2"/>
<dbReference type="GO" id="GO:0005737">
    <property type="term" value="C:cytoplasm"/>
    <property type="evidence" value="ECO:0007669"/>
    <property type="project" value="TreeGrafter"/>
</dbReference>
<accession>A0A3D9ZS43</accession>
<reference evidence="2 3" key="1">
    <citation type="submission" date="2018-08" db="EMBL/GenBank/DDBJ databases">
        <title>Sequencing the genomes of 1000 actinobacteria strains.</title>
        <authorList>
            <person name="Klenk H.-P."/>
        </authorList>
    </citation>
    <scope>NUCLEOTIDE SEQUENCE [LARGE SCALE GENOMIC DNA]</scope>
    <source>
        <strain evidence="2 3">DSM 44099</strain>
    </source>
</reference>
<comment type="caution">
    <text evidence="2">The sequence shown here is derived from an EMBL/GenBank/DDBJ whole genome shotgun (WGS) entry which is preliminary data.</text>
</comment>
<dbReference type="GO" id="GO:0004029">
    <property type="term" value="F:aldehyde dehydrogenase (NAD+) activity"/>
    <property type="evidence" value="ECO:0007669"/>
    <property type="project" value="TreeGrafter"/>
</dbReference>
<name>A0A3D9ZS43_9ACTN</name>
<dbReference type="AlphaFoldDB" id="A0A3D9ZS43"/>
<dbReference type="InterPro" id="IPR036291">
    <property type="entry name" value="NAD(P)-bd_dom_sf"/>
</dbReference>
<dbReference type="PANTHER" id="PTHR48079">
    <property type="entry name" value="PROTEIN YEEZ"/>
    <property type="match status" value="1"/>
</dbReference>
<dbReference type="RefSeq" id="WP_116071573.1">
    <property type="nucleotide sequence ID" value="NZ_BONB01000003.1"/>
</dbReference>
<feature type="domain" description="NAD-dependent epimerase/dehydratase" evidence="1">
    <location>
        <begin position="3"/>
        <end position="162"/>
    </location>
</feature>
<protein>
    <submittedName>
        <fullName evidence="2">Nucleoside-diphosphate-sugar epimerase</fullName>
    </submittedName>
</protein>
<evidence type="ECO:0000259" key="1">
    <source>
        <dbReference type="Pfam" id="PF01370"/>
    </source>
</evidence>
<sequence>MRILVVGGSGLIGAHVVDVLRERGHGVTTAARTARPGVDHTLDVTSASLDELALLLAGHDGVVYATRTDEQRPVPKPIYPRFRQDMVEPVVRLFTAARDQGLTRGVVLGSYYTYFDRLRPQWRLTDRHAYIRCRAEQAAEGRAAAGPDLPVAVVELPFVFGRAGDVLPNWSGPLERWARSRSPLLVPAGGSAAISARSVAEITVDALEQARGDDIPVADENLTWHEMLTRISEAVGRRRRVGRLPGAVVRAALGSGSLLQALARKESGVNHRYLAGLMLAELFVEPTTGRPLGPALRETFANPPDAPAAGAKVG</sequence>
<dbReference type="PANTHER" id="PTHR48079:SF6">
    <property type="entry name" value="NAD(P)-BINDING DOMAIN-CONTAINING PROTEIN-RELATED"/>
    <property type="match status" value="1"/>
</dbReference>
<dbReference type="InterPro" id="IPR001509">
    <property type="entry name" value="Epimerase_deHydtase"/>
</dbReference>
<organism evidence="2 3">
    <name type="scientific">Asanoa ferruginea</name>
    <dbReference type="NCBI Taxonomy" id="53367"/>
    <lineage>
        <taxon>Bacteria</taxon>
        <taxon>Bacillati</taxon>
        <taxon>Actinomycetota</taxon>
        <taxon>Actinomycetes</taxon>
        <taxon>Micromonosporales</taxon>
        <taxon>Micromonosporaceae</taxon>
        <taxon>Asanoa</taxon>
    </lineage>
</organism>
<proteinExistence type="predicted"/>